<reference evidence="4" key="1">
    <citation type="submission" date="2016-10" db="EMBL/GenBank/DDBJ databases">
        <authorList>
            <person name="Varghese N."/>
            <person name="Submissions S."/>
        </authorList>
    </citation>
    <scope>NUCLEOTIDE SEQUENCE [LARGE SCALE GENOMIC DNA]</scope>
    <source>
        <strain evidence="4">CGMCC 4.578</strain>
    </source>
</reference>
<evidence type="ECO:0000256" key="1">
    <source>
        <dbReference type="SAM" id="MobiDB-lite"/>
    </source>
</evidence>
<feature type="domain" description="Gene product 88" evidence="2">
    <location>
        <begin position="21"/>
        <end position="222"/>
    </location>
</feature>
<evidence type="ECO:0000313" key="4">
    <source>
        <dbReference type="Proteomes" id="UP000199028"/>
    </source>
</evidence>
<gene>
    <name evidence="3" type="ORF">SAMN05216195_10254</name>
</gene>
<name>A0A1H9ERS4_9PSEU</name>
<evidence type="ECO:0000259" key="2">
    <source>
        <dbReference type="Pfam" id="PF17338"/>
    </source>
</evidence>
<dbReference type="Pfam" id="PF17338">
    <property type="entry name" value="GP88"/>
    <property type="match status" value="1"/>
</dbReference>
<dbReference type="Proteomes" id="UP000199028">
    <property type="component" value="Unassembled WGS sequence"/>
</dbReference>
<proteinExistence type="predicted"/>
<feature type="region of interest" description="Disordered" evidence="1">
    <location>
        <begin position="228"/>
        <end position="255"/>
    </location>
</feature>
<protein>
    <recommendedName>
        <fullName evidence="2">Gene product 88 domain-containing protein</fullName>
    </recommendedName>
</protein>
<dbReference type="RefSeq" id="WP_090063689.1">
    <property type="nucleotide sequence ID" value="NZ_FOFT01000002.1"/>
</dbReference>
<sequence length="255" mass="28656">MPRNNARRPERMITQNRWLRGSGIHNFSIPALAGKLPDGRKYVTCPAAGVCARACNARTGTYRFPQVLAKHERNLARILDDLDQWAADMLAELHTPKFDGAALRVHDAGDYFSDAYLLAWIAIARATPKTLIYSYTKEVSRFERLAVPRAPENFRWVYSFGGREDHLIDLSRHRAADVFPSEEAIAAAGWHSNAATDLDAVLGPSPVGMTQNNIPHLQKRIGERTFREWQASKPRGRRALNRGPRDTRPPKLGPP</sequence>
<dbReference type="EMBL" id="FOFT01000002">
    <property type="protein sequence ID" value="SEQ28401.1"/>
    <property type="molecule type" value="Genomic_DNA"/>
</dbReference>
<keyword evidence="4" id="KW-1185">Reference proteome</keyword>
<evidence type="ECO:0000313" key="3">
    <source>
        <dbReference type="EMBL" id="SEQ28401.1"/>
    </source>
</evidence>
<dbReference type="AlphaFoldDB" id="A0A1H9ERS4"/>
<organism evidence="3 4">
    <name type="scientific">Lentzea flaviverrucosa</name>
    <dbReference type="NCBI Taxonomy" id="200379"/>
    <lineage>
        <taxon>Bacteria</taxon>
        <taxon>Bacillati</taxon>
        <taxon>Actinomycetota</taxon>
        <taxon>Actinomycetes</taxon>
        <taxon>Pseudonocardiales</taxon>
        <taxon>Pseudonocardiaceae</taxon>
        <taxon>Lentzea</taxon>
    </lineage>
</organism>
<accession>A0A1H9ERS4</accession>
<dbReference type="OrthoDB" id="2991048at2"/>
<dbReference type="InterPro" id="IPR020290">
    <property type="entry name" value="Gp88"/>
</dbReference>